<reference evidence="2" key="1">
    <citation type="journal article" date="2017" name="Genome Biol.">
        <title>Comparative genomics reveals high biological diversity and specific adaptations in the industrially and medically important fungal genus Aspergillus.</title>
        <authorList>
            <person name="de Vries R.P."/>
            <person name="Riley R."/>
            <person name="Wiebenga A."/>
            <person name="Aguilar-Osorio G."/>
            <person name="Amillis S."/>
            <person name="Uchima C.A."/>
            <person name="Anderluh G."/>
            <person name="Asadollahi M."/>
            <person name="Askin M."/>
            <person name="Barry K."/>
            <person name="Battaglia E."/>
            <person name="Bayram O."/>
            <person name="Benocci T."/>
            <person name="Braus-Stromeyer S.A."/>
            <person name="Caldana C."/>
            <person name="Canovas D."/>
            <person name="Cerqueira G.C."/>
            <person name="Chen F."/>
            <person name="Chen W."/>
            <person name="Choi C."/>
            <person name="Clum A."/>
            <person name="Dos Santos R.A."/>
            <person name="Damasio A.R."/>
            <person name="Diallinas G."/>
            <person name="Emri T."/>
            <person name="Fekete E."/>
            <person name="Flipphi M."/>
            <person name="Freyberg S."/>
            <person name="Gallo A."/>
            <person name="Gournas C."/>
            <person name="Habgood R."/>
            <person name="Hainaut M."/>
            <person name="Harispe M.L."/>
            <person name="Henrissat B."/>
            <person name="Hilden K.S."/>
            <person name="Hope R."/>
            <person name="Hossain A."/>
            <person name="Karabika E."/>
            <person name="Karaffa L."/>
            <person name="Karanyi Z."/>
            <person name="Krasevec N."/>
            <person name="Kuo A."/>
            <person name="Kusch H."/>
            <person name="LaButti K."/>
            <person name="Lagendijk E.L."/>
            <person name="Lapidus A."/>
            <person name="Levasseur A."/>
            <person name="Lindquist E."/>
            <person name="Lipzen A."/>
            <person name="Logrieco A.F."/>
            <person name="MacCabe A."/>
            <person name="Maekelae M.R."/>
            <person name="Malavazi I."/>
            <person name="Melin P."/>
            <person name="Meyer V."/>
            <person name="Mielnichuk N."/>
            <person name="Miskei M."/>
            <person name="Molnar A.P."/>
            <person name="Mule G."/>
            <person name="Ngan C.Y."/>
            <person name="Orejas M."/>
            <person name="Orosz E."/>
            <person name="Ouedraogo J.P."/>
            <person name="Overkamp K.M."/>
            <person name="Park H.-S."/>
            <person name="Perrone G."/>
            <person name="Piumi F."/>
            <person name="Punt P.J."/>
            <person name="Ram A.F."/>
            <person name="Ramon A."/>
            <person name="Rauscher S."/>
            <person name="Record E."/>
            <person name="Riano-Pachon D.M."/>
            <person name="Robert V."/>
            <person name="Roehrig J."/>
            <person name="Ruller R."/>
            <person name="Salamov A."/>
            <person name="Salih N.S."/>
            <person name="Samson R.A."/>
            <person name="Sandor E."/>
            <person name="Sanguinetti M."/>
            <person name="Schuetze T."/>
            <person name="Sepcic K."/>
            <person name="Shelest E."/>
            <person name="Sherlock G."/>
            <person name="Sophianopoulou V."/>
            <person name="Squina F.M."/>
            <person name="Sun H."/>
            <person name="Susca A."/>
            <person name="Todd R.B."/>
            <person name="Tsang A."/>
            <person name="Unkles S.E."/>
            <person name="van de Wiele N."/>
            <person name="van Rossen-Uffink D."/>
            <person name="Oliveira J.V."/>
            <person name="Vesth T.C."/>
            <person name="Visser J."/>
            <person name="Yu J.-H."/>
            <person name="Zhou M."/>
            <person name="Andersen M.R."/>
            <person name="Archer D.B."/>
            <person name="Baker S.E."/>
            <person name="Benoit I."/>
            <person name="Brakhage A.A."/>
            <person name="Braus G.H."/>
            <person name="Fischer R."/>
            <person name="Frisvad J.C."/>
            <person name="Goldman G.H."/>
            <person name="Houbraken J."/>
            <person name="Oakley B."/>
            <person name="Pocsi I."/>
            <person name="Scazzocchio C."/>
            <person name="Seiboth B."/>
            <person name="vanKuyk P.A."/>
            <person name="Wortman J."/>
            <person name="Dyer P.S."/>
            <person name="Grigoriev I.V."/>
        </authorList>
    </citation>
    <scope>NUCLEOTIDE SEQUENCE [LARGE SCALE GENOMIC DNA]</scope>
    <source>
        <strain evidence="2">ATCC 16872 / CBS 172.66 / WB 5094</strain>
    </source>
</reference>
<dbReference type="RefSeq" id="XP_020052325.1">
    <property type="nucleotide sequence ID" value="XM_020196901.1"/>
</dbReference>
<evidence type="ECO:0000313" key="1">
    <source>
        <dbReference type="EMBL" id="OJJ95985.1"/>
    </source>
</evidence>
<dbReference type="OrthoDB" id="4177740at2759"/>
<dbReference type="AlphaFoldDB" id="A0A1L9WIQ7"/>
<dbReference type="OMA" id="VNCEDET"/>
<gene>
    <name evidence="1" type="ORF">ASPACDRAFT_126257</name>
</gene>
<proteinExistence type="predicted"/>
<organism evidence="1 2">
    <name type="scientific">Aspergillus aculeatus (strain ATCC 16872 / CBS 172.66 / WB 5094)</name>
    <dbReference type="NCBI Taxonomy" id="690307"/>
    <lineage>
        <taxon>Eukaryota</taxon>
        <taxon>Fungi</taxon>
        <taxon>Dikarya</taxon>
        <taxon>Ascomycota</taxon>
        <taxon>Pezizomycotina</taxon>
        <taxon>Eurotiomycetes</taxon>
        <taxon>Eurotiomycetidae</taxon>
        <taxon>Eurotiales</taxon>
        <taxon>Aspergillaceae</taxon>
        <taxon>Aspergillus</taxon>
        <taxon>Aspergillus subgen. Circumdati</taxon>
    </lineage>
</organism>
<accession>A0A1L9WIQ7</accession>
<dbReference type="EMBL" id="KV878987">
    <property type="protein sequence ID" value="OJJ95985.1"/>
    <property type="molecule type" value="Genomic_DNA"/>
</dbReference>
<protein>
    <submittedName>
        <fullName evidence="1">Uncharacterized protein</fullName>
    </submittedName>
</protein>
<dbReference type="VEuPathDB" id="FungiDB:ASPACDRAFT_126257"/>
<dbReference type="Proteomes" id="UP000184546">
    <property type="component" value="Unassembled WGS sequence"/>
</dbReference>
<evidence type="ECO:0000313" key="2">
    <source>
        <dbReference type="Proteomes" id="UP000184546"/>
    </source>
</evidence>
<sequence length="276" mass="31484">MELDQVLMDPEQLARLGIRILPLDLTSDTGNDPDIHPALNPASYFVPLTYDYIRKHPVDRSDPETAESFDKIAAVLDPEFRLFGDKLSSSAVAGELSSLLHHEMSSSRVNCEDETQKLTWLNKWRETDYSNLESVFETDEVIFSTHISWDLEGLYVCRIRPFQPHVKAILSHSDIDNSEHTLLKAELKVILALMYSRWSMEGLLDMVVPVMLVTFVGRKARCLIAIHDGHQLRISKTPLYLAENNEIWRHVVRYMGGGIDEKLDTKRLPVIDVVEG</sequence>
<dbReference type="GeneID" id="30970715"/>
<keyword evidence="2" id="KW-1185">Reference proteome</keyword>
<name>A0A1L9WIQ7_ASPA1</name>